<evidence type="ECO:0000256" key="1">
    <source>
        <dbReference type="ARBA" id="ARBA00008875"/>
    </source>
</evidence>
<dbReference type="InterPro" id="IPR013783">
    <property type="entry name" value="Ig-like_fold"/>
</dbReference>
<evidence type="ECO:0000256" key="6">
    <source>
        <dbReference type="SAM" id="SignalP"/>
    </source>
</evidence>
<proteinExistence type="evidence at transcript level"/>
<dbReference type="InterPro" id="IPR000514">
    <property type="entry name" value="Glyco_hydro_39"/>
</dbReference>
<keyword evidence="2 6" id="KW-0732">Signal</keyword>
<evidence type="ECO:0000256" key="3">
    <source>
        <dbReference type="ARBA" id="ARBA00022801"/>
    </source>
</evidence>
<dbReference type="Pfam" id="PF21200">
    <property type="entry name" value="Glyco_hydro_39_C"/>
    <property type="match status" value="1"/>
</dbReference>
<dbReference type="InterPro" id="IPR017853">
    <property type="entry name" value="GH"/>
</dbReference>
<name>U5EUJ2_9DIPT</name>
<reference evidence="9" key="1">
    <citation type="journal article" date="2014" name="Insect Biochem. Mol. Biol.">
        <title>An insight into the sialome of the frog biting fly, Corethrella appendiculata.</title>
        <authorList>
            <person name="Ribeiro J.M.C."/>
            <person name="Chagas A.C."/>
            <person name="Pham V.M."/>
            <person name="Lounibos L.P."/>
            <person name="Calvo E."/>
        </authorList>
    </citation>
    <scope>NUCLEOTIDE SEQUENCE</scope>
    <source>
        <tissue evidence="9">Salivary glands</tissue>
    </source>
</reference>
<dbReference type="PANTHER" id="PTHR12631:SF8">
    <property type="entry name" value="ALPHA-L-IDURONIDASE"/>
    <property type="match status" value="1"/>
</dbReference>
<dbReference type="GO" id="GO:0005975">
    <property type="term" value="P:carbohydrate metabolic process"/>
    <property type="evidence" value="ECO:0007669"/>
    <property type="project" value="InterPro"/>
</dbReference>
<feature type="non-terminal residue" evidence="9">
    <location>
        <position position="1"/>
    </location>
</feature>
<dbReference type="PRINTS" id="PR00745">
    <property type="entry name" value="GLHYDRLASE39"/>
</dbReference>
<sequence length="624" mass="73069">IIFLIIILNFQIIFNLKIEIDFNQVRNSSKLLNRFWTNTGLCPPAPISQSSEYLLSKDNLLNLEIIGSLPNHGLKHVRIHWLLQLLEFEGFLHGRFNESVYNFAKLDILMNKIDEFHLYPGFEFMGNPKNVTKEHRTNIQKNYWMDLTFQIVNRYKNYFGIDKISKWNFETWNEPDLKNYNTLNFTLPEYLNYVQMIRYGLDAVSYTINPALKFKLWGPAGLFKTRDKHLFCWSTLKICSQNLPKCPFDILTFHRKGNGVRAEEIFNGELNLLNEIFTEFPNLRGFQYSNDEADPISGWSKPQSFHSDMRYATMLLTTIFQHWSGMYSNQISNLESISHDNAFLSYHPFEFDQRTLLARFKMNLTHPPHVEFIQKPVYAALGLLSNLAEFATDHVKLANNVSYVVTHSHQSPFYSCVILTQSNDSFAVEPKRINLTISLNLIGLNESLGYIVESLQKDLTDPVAIWNYYGRPAYPTDKIFTNMKLAQIPKILQSSNSLQNSTLKINLNLRTPWIISLRICSENLPKPTKIKNVRIRKIFTNKIFIFWSEIFNAKRCIKTYEIYFKSIQSSGNKWKLINGNFHTPFLSFQYDAAFDKDGIYGYYKIRAVDIFNRRGEFSKRHLFQ</sequence>
<dbReference type="AlphaFoldDB" id="U5EUJ2"/>
<dbReference type="Gene3D" id="2.60.40.1500">
    <property type="entry name" value="Glycosyl hydrolase domain, family 39"/>
    <property type="match status" value="1"/>
</dbReference>
<dbReference type="GO" id="GO:0003940">
    <property type="term" value="F:L-iduronidase activity"/>
    <property type="evidence" value="ECO:0007669"/>
    <property type="project" value="TreeGrafter"/>
</dbReference>
<dbReference type="SUPFAM" id="SSF51011">
    <property type="entry name" value="Glycosyl hydrolase domain"/>
    <property type="match status" value="1"/>
</dbReference>
<evidence type="ECO:0000313" key="9">
    <source>
        <dbReference type="EMBL" id="JAB57577.1"/>
    </source>
</evidence>
<dbReference type="Pfam" id="PF01229">
    <property type="entry name" value="Glyco_hydro_39"/>
    <property type="match status" value="1"/>
</dbReference>
<keyword evidence="4" id="KW-0326">Glycosidase</keyword>
<dbReference type="Gene3D" id="3.20.20.80">
    <property type="entry name" value="Glycosidases"/>
    <property type="match status" value="1"/>
</dbReference>
<dbReference type="EMBL" id="GANO01002294">
    <property type="protein sequence ID" value="JAB57577.1"/>
    <property type="molecule type" value="mRNA"/>
</dbReference>
<feature type="domain" description="Alpha-L-iduronidase C-terminal" evidence="8">
    <location>
        <begin position="533"/>
        <end position="620"/>
    </location>
</feature>
<dbReference type="PROSITE" id="PS01027">
    <property type="entry name" value="GLYCOSYL_HYDROL_F39"/>
    <property type="match status" value="1"/>
</dbReference>
<protein>
    <submittedName>
        <fullName evidence="9">Putative alpha-l-iduronidase</fullName>
    </submittedName>
</protein>
<dbReference type="PANTHER" id="PTHR12631">
    <property type="entry name" value="ALPHA-L-IDURONIDASE"/>
    <property type="match status" value="1"/>
</dbReference>
<evidence type="ECO:0000256" key="4">
    <source>
        <dbReference type="ARBA" id="ARBA00023295"/>
    </source>
</evidence>
<dbReference type="InterPro" id="IPR049165">
    <property type="entry name" value="GH39_as"/>
</dbReference>
<evidence type="ECO:0000256" key="5">
    <source>
        <dbReference type="PIRSR" id="PIRSR600514-1"/>
    </source>
</evidence>
<dbReference type="SUPFAM" id="SSF51445">
    <property type="entry name" value="(Trans)glycosidases"/>
    <property type="match status" value="1"/>
</dbReference>
<dbReference type="InterPro" id="IPR049166">
    <property type="entry name" value="GH39_cat"/>
</dbReference>
<feature type="active site" description="Proton donor" evidence="5">
    <location>
        <position position="174"/>
    </location>
</feature>
<keyword evidence="3" id="KW-0378">Hydrolase</keyword>
<feature type="domain" description="Glycosyl hydrolases family 39 N-terminal catalytic" evidence="7">
    <location>
        <begin position="27"/>
        <end position="491"/>
    </location>
</feature>
<dbReference type="Gene3D" id="2.60.40.10">
    <property type="entry name" value="Immunoglobulins"/>
    <property type="match status" value="1"/>
</dbReference>
<comment type="similarity">
    <text evidence="1">Belongs to the glycosyl hydrolase 39 family.</text>
</comment>
<accession>U5EUJ2</accession>
<dbReference type="InterPro" id="IPR051923">
    <property type="entry name" value="Glycosyl_Hydrolase_39"/>
</dbReference>
<evidence type="ECO:0000256" key="2">
    <source>
        <dbReference type="ARBA" id="ARBA00022729"/>
    </source>
</evidence>
<feature type="signal peptide" evidence="6">
    <location>
        <begin position="1"/>
        <end position="15"/>
    </location>
</feature>
<evidence type="ECO:0000259" key="8">
    <source>
        <dbReference type="Pfam" id="PF21200"/>
    </source>
</evidence>
<feature type="chain" id="PRO_5012610264" evidence="6">
    <location>
        <begin position="16"/>
        <end position="624"/>
    </location>
</feature>
<dbReference type="FunFam" id="3.20.20.80:FF:000245">
    <property type="entry name" value="Histone H2B"/>
    <property type="match status" value="1"/>
</dbReference>
<evidence type="ECO:0000259" key="7">
    <source>
        <dbReference type="Pfam" id="PF01229"/>
    </source>
</evidence>
<dbReference type="InterPro" id="IPR049167">
    <property type="entry name" value="GH39_C"/>
</dbReference>
<organism evidence="9">
    <name type="scientific">Corethrella appendiculata</name>
    <dbReference type="NCBI Taxonomy" id="1370023"/>
    <lineage>
        <taxon>Eukaryota</taxon>
        <taxon>Metazoa</taxon>
        <taxon>Ecdysozoa</taxon>
        <taxon>Arthropoda</taxon>
        <taxon>Hexapoda</taxon>
        <taxon>Insecta</taxon>
        <taxon>Pterygota</taxon>
        <taxon>Neoptera</taxon>
        <taxon>Endopterygota</taxon>
        <taxon>Diptera</taxon>
        <taxon>Nematocera</taxon>
        <taxon>Culicoidea</taxon>
        <taxon>Chaoboridae</taxon>
        <taxon>Corethrella</taxon>
    </lineage>
</organism>